<gene>
    <name evidence="4" type="ORF">RM552_11165</name>
</gene>
<dbReference type="PANTHER" id="PTHR28004:SF2">
    <property type="entry name" value="D-SERINE DEHYDRATASE"/>
    <property type="match status" value="1"/>
</dbReference>
<name>A0ABU2ZT24_9ALTE</name>
<dbReference type="InterPro" id="IPR026956">
    <property type="entry name" value="D-ser_dehydrat-like_dom"/>
</dbReference>
<protein>
    <submittedName>
        <fullName evidence="4">Alanine racemase</fullName>
        <ecNumber evidence="4">5.1.1.1</ecNumber>
    </submittedName>
</protein>
<dbReference type="InterPro" id="IPR042208">
    <property type="entry name" value="D-ser_dehydrat-like_sf"/>
</dbReference>
<dbReference type="PANTHER" id="PTHR28004">
    <property type="entry name" value="ZGC:162816-RELATED"/>
    <property type="match status" value="1"/>
</dbReference>
<dbReference type="Pfam" id="PF14031">
    <property type="entry name" value="D-ser_dehydrat"/>
    <property type="match status" value="1"/>
</dbReference>
<dbReference type="Gene3D" id="2.40.37.20">
    <property type="entry name" value="D-serine dehydratase-like domain"/>
    <property type="match status" value="1"/>
</dbReference>
<dbReference type="GO" id="GO:0008784">
    <property type="term" value="F:alanine racemase activity"/>
    <property type="evidence" value="ECO:0007669"/>
    <property type="project" value="UniProtKB-EC"/>
</dbReference>
<feature type="domain" description="D-serine dehydratase-like" evidence="3">
    <location>
        <begin position="259"/>
        <end position="373"/>
    </location>
</feature>
<dbReference type="RefSeq" id="WP_311368922.1">
    <property type="nucleotide sequence ID" value="NZ_JAVRHX010000003.1"/>
</dbReference>
<evidence type="ECO:0000313" key="5">
    <source>
        <dbReference type="Proteomes" id="UP001253545"/>
    </source>
</evidence>
<keyword evidence="5" id="KW-1185">Reference proteome</keyword>
<dbReference type="SUPFAM" id="SSF51419">
    <property type="entry name" value="PLP-binding barrel"/>
    <property type="match status" value="1"/>
</dbReference>
<dbReference type="Proteomes" id="UP001253545">
    <property type="component" value="Unassembled WGS sequence"/>
</dbReference>
<reference evidence="4 5" key="1">
    <citation type="submission" date="2023-09" db="EMBL/GenBank/DDBJ databases">
        <authorList>
            <person name="Rey-Velasco X."/>
        </authorList>
    </citation>
    <scope>NUCLEOTIDE SEQUENCE [LARGE SCALE GENOMIC DNA]</scope>
    <source>
        <strain evidence="4 5">P117</strain>
    </source>
</reference>
<dbReference type="EMBL" id="JAVRHX010000003">
    <property type="protein sequence ID" value="MDT0595406.1"/>
    <property type="molecule type" value="Genomic_DNA"/>
</dbReference>
<accession>A0ABU2ZT24</accession>
<comment type="similarity">
    <text evidence="1">Belongs to the DSD1 family.</text>
</comment>
<organism evidence="4 5">
    <name type="scientific">Glaciecola petra</name>
    <dbReference type="NCBI Taxonomy" id="3075602"/>
    <lineage>
        <taxon>Bacteria</taxon>
        <taxon>Pseudomonadati</taxon>
        <taxon>Pseudomonadota</taxon>
        <taxon>Gammaproteobacteria</taxon>
        <taxon>Alteromonadales</taxon>
        <taxon>Alteromonadaceae</taxon>
        <taxon>Glaciecola</taxon>
    </lineage>
</organism>
<evidence type="ECO:0000256" key="2">
    <source>
        <dbReference type="ARBA" id="ARBA00023239"/>
    </source>
</evidence>
<keyword evidence="4" id="KW-0413">Isomerase</keyword>
<evidence type="ECO:0000313" key="4">
    <source>
        <dbReference type="EMBL" id="MDT0595406.1"/>
    </source>
</evidence>
<sequence length="387" mass="42071">MQATKLKDLHTPCLLIEQSKLKQNISYLSEHIGALGCVIRPHVKTHKSVDITQLIVDAGNTQGITVSTLKEAKHFFAAGYTDILYAVGIVPNKFAAVQSLMEQGCKITVILDSLELAKLLGEYADTQQVVFNVLIELDVDKHRAGVNPHSQTLLDIAYALHHQSYTQLQGVMTHAGGSYECFEKSSQLALARQERDLSLLAAERIRAEGIACKTVSIGSTPTAFAIDDLSGITEVRAGVYVLFDLVMSGLGVCKIDDIAISVMGSIIGFQKEKQMALCDAGWMAMSRDRGTAGHKIDQGYGLICDKNGALIANMLMTSANQEHGIISMRKANTQRGKSTDFPFALFSIGDLIRILPNHACATAAQYNHFYLVDGDKVIKTLPSISGW</sequence>
<dbReference type="Gene3D" id="3.20.20.10">
    <property type="entry name" value="Alanine racemase"/>
    <property type="match status" value="1"/>
</dbReference>
<dbReference type="SMART" id="SM01119">
    <property type="entry name" value="D-ser_dehydrat"/>
    <property type="match status" value="1"/>
</dbReference>
<dbReference type="InterPro" id="IPR051466">
    <property type="entry name" value="D-amino_acid_metab_enzyme"/>
</dbReference>
<keyword evidence="2" id="KW-0456">Lyase</keyword>
<comment type="caution">
    <text evidence="4">The sequence shown here is derived from an EMBL/GenBank/DDBJ whole genome shotgun (WGS) entry which is preliminary data.</text>
</comment>
<dbReference type="InterPro" id="IPR029066">
    <property type="entry name" value="PLP-binding_barrel"/>
</dbReference>
<dbReference type="EC" id="5.1.1.1" evidence="4"/>
<dbReference type="Pfam" id="PF01168">
    <property type="entry name" value="Ala_racemase_N"/>
    <property type="match status" value="1"/>
</dbReference>
<proteinExistence type="inferred from homology"/>
<dbReference type="InterPro" id="IPR001608">
    <property type="entry name" value="Ala_racemase_N"/>
</dbReference>
<evidence type="ECO:0000256" key="1">
    <source>
        <dbReference type="ARBA" id="ARBA00005323"/>
    </source>
</evidence>
<evidence type="ECO:0000259" key="3">
    <source>
        <dbReference type="SMART" id="SM01119"/>
    </source>
</evidence>